<evidence type="ECO:0000256" key="1">
    <source>
        <dbReference type="ARBA" id="ARBA00004141"/>
    </source>
</evidence>
<dbReference type="PANTHER" id="PTHR11351">
    <property type="entry name" value="ACYL-COA DESATURASE"/>
    <property type="match status" value="1"/>
</dbReference>
<evidence type="ECO:0000256" key="4">
    <source>
        <dbReference type="ARBA" id="ARBA00022692"/>
    </source>
</evidence>
<keyword evidence="5" id="KW-0276">Fatty acid metabolism</keyword>
<dbReference type="GO" id="GO:0016020">
    <property type="term" value="C:membrane"/>
    <property type="evidence" value="ECO:0007669"/>
    <property type="project" value="UniProtKB-SubCell"/>
</dbReference>
<evidence type="ECO:0000256" key="12">
    <source>
        <dbReference type="SAM" id="Phobius"/>
    </source>
</evidence>
<keyword evidence="11" id="KW-0275">Fatty acid biosynthesis</keyword>
<sequence>MLGRLTHDRTFTQPVVWVTTFFMVAFHIGAIVALFFFTWKAFFVAMVLWWVAGGAGIGMGYHRLLTHRGYKTPKWVEYVLTVCATLTLEGGPIFWVAVHRMHHQNTDKEGDPHSPQDGAFWAHVGWLLTGQTMHNDAAALLPFVPDLRKDKFHVWISRWHWVPITTLGIILLAVGGWPFLLWGIFFRTVLGLHSTWLVNSATHMWGSRRFATADTSRNSLWVALLTFGEGWHNNHHAHPQSSRHGLAWYEFDPNWYGISVLRMMGLAWDVKARSLNTPIEVVVS</sequence>
<dbReference type="InterPro" id="IPR005804">
    <property type="entry name" value="FA_desaturase_dom"/>
</dbReference>
<evidence type="ECO:0000256" key="8">
    <source>
        <dbReference type="ARBA" id="ARBA00023004"/>
    </source>
</evidence>
<comment type="similarity">
    <text evidence="2">Belongs to the fatty acid desaturase type 2 family.</text>
</comment>
<keyword evidence="4 12" id="KW-0812">Transmembrane</keyword>
<evidence type="ECO:0000256" key="6">
    <source>
        <dbReference type="ARBA" id="ARBA00022989"/>
    </source>
</evidence>
<feature type="transmembrane region" description="Helical" evidence="12">
    <location>
        <begin position="15"/>
        <end position="37"/>
    </location>
</feature>
<keyword evidence="3" id="KW-0444">Lipid biosynthesis</keyword>
<dbReference type="InterPro" id="IPR015876">
    <property type="entry name" value="Acyl-CoA_DS"/>
</dbReference>
<gene>
    <name evidence="14" type="ORF">HDF17_003235</name>
</gene>
<keyword evidence="7 14" id="KW-0560">Oxidoreductase</keyword>
<dbReference type="PRINTS" id="PR00075">
    <property type="entry name" value="FACDDSATRASE"/>
</dbReference>
<evidence type="ECO:0000256" key="3">
    <source>
        <dbReference type="ARBA" id="ARBA00022516"/>
    </source>
</evidence>
<proteinExistence type="inferred from homology"/>
<evidence type="ECO:0000256" key="2">
    <source>
        <dbReference type="ARBA" id="ARBA00008749"/>
    </source>
</evidence>
<dbReference type="CDD" id="cd03505">
    <property type="entry name" value="Delta9-FADS-like"/>
    <property type="match status" value="1"/>
</dbReference>
<evidence type="ECO:0000256" key="10">
    <source>
        <dbReference type="ARBA" id="ARBA00023136"/>
    </source>
</evidence>
<evidence type="ECO:0000256" key="7">
    <source>
        <dbReference type="ARBA" id="ARBA00023002"/>
    </source>
</evidence>
<dbReference type="EMBL" id="JACCCW010000002">
    <property type="protein sequence ID" value="NYF80915.1"/>
    <property type="molecule type" value="Genomic_DNA"/>
</dbReference>
<protein>
    <submittedName>
        <fullName evidence="14">Stearoyl-CoA desaturase (Delta-9 desaturase)</fullName>
        <ecNumber evidence="14">1.14.19.1</ecNumber>
    </submittedName>
</protein>
<dbReference type="GO" id="GO:0004768">
    <property type="term" value="F:stearoyl-CoA 9-desaturase activity"/>
    <property type="evidence" value="ECO:0007669"/>
    <property type="project" value="UniProtKB-EC"/>
</dbReference>
<dbReference type="GO" id="GO:0006633">
    <property type="term" value="P:fatty acid biosynthetic process"/>
    <property type="evidence" value="ECO:0007669"/>
    <property type="project" value="UniProtKB-KW"/>
</dbReference>
<keyword evidence="15" id="KW-1185">Reference proteome</keyword>
<dbReference type="Proteomes" id="UP000589520">
    <property type="component" value="Unassembled WGS sequence"/>
</dbReference>
<evidence type="ECO:0000256" key="11">
    <source>
        <dbReference type="ARBA" id="ARBA00023160"/>
    </source>
</evidence>
<name>A0A7Y9PJ80_9BACT</name>
<dbReference type="Pfam" id="PF00487">
    <property type="entry name" value="FA_desaturase"/>
    <property type="match status" value="1"/>
</dbReference>
<dbReference type="EC" id="1.14.19.1" evidence="14"/>
<evidence type="ECO:0000313" key="15">
    <source>
        <dbReference type="Proteomes" id="UP000589520"/>
    </source>
</evidence>
<feature type="transmembrane region" description="Helical" evidence="12">
    <location>
        <begin position="161"/>
        <end position="185"/>
    </location>
</feature>
<keyword evidence="10 12" id="KW-0472">Membrane</keyword>
<accession>A0A7Y9PJ80</accession>
<dbReference type="AlphaFoldDB" id="A0A7Y9PJ80"/>
<comment type="caution">
    <text evidence="14">The sequence shown here is derived from an EMBL/GenBank/DDBJ whole genome shotgun (WGS) entry which is preliminary data.</text>
</comment>
<evidence type="ECO:0000259" key="13">
    <source>
        <dbReference type="Pfam" id="PF00487"/>
    </source>
</evidence>
<feature type="domain" description="Fatty acid desaturase" evidence="13">
    <location>
        <begin position="39"/>
        <end position="253"/>
    </location>
</feature>
<feature type="transmembrane region" description="Helical" evidence="12">
    <location>
        <begin position="42"/>
        <end position="63"/>
    </location>
</feature>
<keyword evidence="8" id="KW-0408">Iron</keyword>
<dbReference type="PANTHER" id="PTHR11351:SF31">
    <property type="entry name" value="DESATURASE 1, ISOFORM A-RELATED"/>
    <property type="match status" value="1"/>
</dbReference>
<reference evidence="14 15" key="1">
    <citation type="submission" date="2020-07" db="EMBL/GenBank/DDBJ databases">
        <title>Genomic Encyclopedia of Type Strains, Phase IV (KMG-V): Genome sequencing to study the core and pangenomes of soil and plant-associated prokaryotes.</title>
        <authorList>
            <person name="Whitman W."/>
        </authorList>
    </citation>
    <scope>NUCLEOTIDE SEQUENCE [LARGE SCALE GENOMIC DNA]</scope>
    <source>
        <strain evidence="14 15">X4EP2</strain>
    </source>
</reference>
<organism evidence="14 15">
    <name type="scientific">Granulicella arctica</name>
    <dbReference type="NCBI Taxonomy" id="940613"/>
    <lineage>
        <taxon>Bacteria</taxon>
        <taxon>Pseudomonadati</taxon>
        <taxon>Acidobacteriota</taxon>
        <taxon>Terriglobia</taxon>
        <taxon>Terriglobales</taxon>
        <taxon>Acidobacteriaceae</taxon>
        <taxon>Granulicella</taxon>
    </lineage>
</organism>
<keyword evidence="9" id="KW-0443">Lipid metabolism</keyword>
<comment type="subcellular location">
    <subcellularLocation>
        <location evidence="1">Membrane</location>
        <topology evidence="1">Multi-pass membrane protein</topology>
    </subcellularLocation>
</comment>
<feature type="transmembrane region" description="Helical" evidence="12">
    <location>
        <begin position="75"/>
        <end position="98"/>
    </location>
</feature>
<evidence type="ECO:0000256" key="9">
    <source>
        <dbReference type="ARBA" id="ARBA00023098"/>
    </source>
</evidence>
<dbReference type="RefSeq" id="WP_432432224.1">
    <property type="nucleotide sequence ID" value="NZ_JACCCW010000002.1"/>
</dbReference>
<evidence type="ECO:0000256" key="5">
    <source>
        <dbReference type="ARBA" id="ARBA00022832"/>
    </source>
</evidence>
<keyword evidence="6 12" id="KW-1133">Transmembrane helix</keyword>
<evidence type="ECO:0000313" key="14">
    <source>
        <dbReference type="EMBL" id="NYF80915.1"/>
    </source>
</evidence>